<gene>
    <name evidence="1" type="ORF">ABR189_26375</name>
</gene>
<protein>
    <recommendedName>
        <fullName evidence="3">DUF1330 domain-containing protein</fullName>
    </recommendedName>
</protein>
<evidence type="ECO:0000313" key="1">
    <source>
        <dbReference type="EMBL" id="MET7000938.1"/>
    </source>
</evidence>
<reference evidence="1 2" key="1">
    <citation type="submission" date="2024-06" db="EMBL/GenBank/DDBJ databases">
        <title>Chitinophaga defluvii sp. nov., isolated from municipal sewage.</title>
        <authorList>
            <person name="Zhang L."/>
        </authorList>
    </citation>
    <scope>NUCLEOTIDE SEQUENCE [LARGE SCALE GENOMIC DNA]</scope>
    <source>
        <strain evidence="1 2">H8</strain>
    </source>
</reference>
<evidence type="ECO:0000313" key="2">
    <source>
        <dbReference type="Proteomes" id="UP001549749"/>
    </source>
</evidence>
<dbReference type="EMBL" id="JBEXAC010000002">
    <property type="protein sequence ID" value="MET7000938.1"/>
    <property type="molecule type" value="Genomic_DNA"/>
</dbReference>
<name>A0ABV2TD21_9BACT</name>
<comment type="caution">
    <text evidence="1">The sequence shown here is derived from an EMBL/GenBank/DDBJ whole genome shotgun (WGS) entry which is preliminary data.</text>
</comment>
<evidence type="ECO:0008006" key="3">
    <source>
        <dbReference type="Google" id="ProtNLM"/>
    </source>
</evidence>
<sequence length="104" mass="12440">MSDPKIYFTLLVYLKKGQRDMFHSYENKVLPLLPAYNGTLEFRIQTDKKEDDTEVPDEVHVISFTNMKDFEDYRNDGERKRHQEMFHQSVEKAMLIPGRDIKNK</sequence>
<proteinExistence type="predicted"/>
<dbReference type="Proteomes" id="UP001549749">
    <property type="component" value="Unassembled WGS sequence"/>
</dbReference>
<accession>A0ABV2TD21</accession>
<dbReference type="RefSeq" id="WP_354663490.1">
    <property type="nucleotide sequence ID" value="NZ_JBEXAC010000002.1"/>
</dbReference>
<keyword evidence="2" id="KW-1185">Reference proteome</keyword>
<organism evidence="1 2">
    <name type="scientific">Chitinophaga defluvii</name>
    <dbReference type="NCBI Taxonomy" id="3163343"/>
    <lineage>
        <taxon>Bacteria</taxon>
        <taxon>Pseudomonadati</taxon>
        <taxon>Bacteroidota</taxon>
        <taxon>Chitinophagia</taxon>
        <taxon>Chitinophagales</taxon>
        <taxon>Chitinophagaceae</taxon>
        <taxon>Chitinophaga</taxon>
    </lineage>
</organism>